<feature type="region of interest" description="Disordered" evidence="10">
    <location>
        <begin position="425"/>
        <end position="449"/>
    </location>
</feature>
<dbReference type="Pfam" id="PF00672">
    <property type="entry name" value="HAMP"/>
    <property type="match status" value="1"/>
</dbReference>
<dbReference type="GO" id="GO:0005886">
    <property type="term" value="C:plasma membrane"/>
    <property type="evidence" value="ECO:0007669"/>
    <property type="project" value="UniProtKB-SubCell"/>
</dbReference>
<dbReference type="InterPro" id="IPR003660">
    <property type="entry name" value="HAMP_dom"/>
</dbReference>
<dbReference type="CDD" id="cd12912">
    <property type="entry name" value="PDC2_MCP_like"/>
    <property type="match status" value="1"/>
</dbReference>
<keyword evidence="3" id="KW-0145">Chemotaxis</keyword>
<dbReference type="KEGG" id="aram:KAR29_01910"/>
<dbReference type="InterPro" id="IPR033479">
    <property type="entry name" value="dCache_1"/>
</dbReference>
<feature type="domain" description="Methyl-accepting transducer" evidence="12">
    <location>
        <begin position="417"/>
        <end position="653"/>
    </location>
</feature>
<dbReference type="CDD" id="cd11386">
    <property type="entry name" value="MCP_signal"/>
    <property type="match status" value="1"/>
</dbReference>
<sequence length="719" mass="76404">MKIRMKLQGKITALVLAVVLVIFVAIVGTISVLNRRASLREAQELALSRSRELASVMRLEFERAIAVARSLSYVLEGLGANSNFDRGQVNEMLAQTLRRNPHFFGVWTCWEPNAFDGRDADFAGLDGHDKTGRFIPRWYRDGDRVALEPLAGYDVPGDGDYYLKAMERGTETILEPFLYEVGGRQVMMTTLTVPVEIRGKRVGAVGVDIALDVIHELTASMRLYETGFGRLLSHKGIVASHPDKSRIGDIAGETQGPGGDEALRRIAAGDSWFEEAWSVAVGQMTYKAFAPVEIGETGTPWSFSAVVKAREVLAVANRTLYVSLALAGAGLLVIVIAVWLIAGRIVRPLRTVAELAGRAREGDLTMTRDDFAIRSADELGLMADALAAMVRSQADIVFQIGQTAEAISETSASLAALSEETNASMEEVRSSLDQASELSESNSASIEETSASIQEMAGGAQTMAKAAVEGSSAGERAGKTASASVEKVQSVVDDLHGVGAKAEESVEAMHHLAGSVKEIAGFVGVIGSIADQTNLLALNAAIEAARAGEAGRGFAVVAEEVRKLAEESNRAASEVSKLIGDLEGRAGQSIAVTEETGRVMKDVAARANEAGRDLAVALKEINRVIEAIGTVASTAEEQAASSEEMASTMDQITAGTTQIAELVRSIGNASEETSRAAEGVAQQAQEMSLRGQELLSQIARFRVTDRGPSGLTALPQKGR</sequence>
<gene>
    <name evidence="14" type="ORF">KAR29_01910</name>
</gene>
<feature type="compositionally biased region" description="Polar residues" evidence="10">
    <location>
        <begin position="431"/>
        <end position="449"/>
    </location>
</feature>
<proteinExistence type="inferred from homology"/>
<feature type="transmembrane region" description="Helical" evidence="11">
    <location>
        <begin position="12"/>
        <end position="33"/>
    </location>
</feature>
<evidence type="ECO:0000259" key="12">
    <source>
        <dbReference type="PROSITE" id="PS50111"/>
    </source>
</evidence>
<evidence type="ECO:0000256" key="8">
    <source>
        <dbReference type="ARBA" id="ARBA00029447"/>
    </source>
</evidence>
<evidence type="ECO:0000256" key="1">
    <source>
        <dbReference type="ARBA" id="ARBA00004651"/>
    </source>
</evidence>
<evidence type="ECO:0000313" key="14">
    <source>
        <dbReference type="EMBL" id="QTX32717.1"/>
    </source>
</evidence>
<comment type="similarity">
    <text evidence="8">Belongs to the methyl-accepting chemotaxis (MCP) protein family.</text>
</comment>
<dbReference type="CDD" id="cd06225">
    <property type="entry name" value="HAMP"/>
    <property type="match status" value="1"/>
</dbReference>
<evidence type="ECO:0000313" key="15">
    <source>
        <dbReference type="Proteomes" id="UP000671879"/>
    </source>
</evidence>
<evidence type="ECO:0000256" key="6">
    <source>
        <dbReference type="ARBA" id="ARBA00023136"/>
    </source>
</evidence>
<dbReference type="GO" id="GO:0007165">
    <property type="term" value="P:signal transduction"/>
    <property type="evidence" value="ECO:0007669"/>
    <property type="project" value="UniProtKB-KW"/>
</dbReference>
<dbReference type="EMBL" id="CP072943">
    <property type="protein sequence ID" value="QTX32717.1"/>
    <property type="molecule type" value="Genomic_DNA"/>
</dbReference>
<dbReference type="PANTHER" id="PTHR32089:SF112">
    <property type="entry name" value="LYSOZYME-LIKE PROTEIN-RELATED"/>
    <property type="match status" value="1"/>
</dbReference>
<dbReference type="Gene3D" id="1.10.287.950">
    <property type="entry name" value="Methyl-accepting chemotaxis protein"/>
    <property type="match status" value="1"/>
</dbReference>
<comment type="subcellular location">
    <subcellularLocation>
        <location evidence="1">Cell membrane</location>
        <topology evidence="1">Multi-pass membrane protein</topology>
    </subcellularLocation>
</comment>
<dbReference type="SUPFAM" id="SSF58104">
    <property type="entry name" value="Methyl-accepting chemotaxis protein (MCP) signaling domain"/>
    <property type="match status" value="1"/>
</dbReference>
<dbReference type="Proteomes" id="UP000671879">
    <property type="component" value="Chromosome"/>
</dbReference>
<dbReference type="PROSITE" id="PS50111">
    <property type="entry name" value="CHEMOTAXIS_TRANSDUC_2"/>
    <property type="match status" value="1"/>
</dbReference>
<keyword evidence="2" id="KW-1003">Cell membrane</keyword>
<protein>
    <submittedName>
        <fullName evidence="14">HAMP domain-containing protein</fullName>
    </submittedName>
</protein>
<organism evidence="14 15">
    <name type="scientific">Aminithiophilus ramosus</name>
    <dbReference type="NCBI Taxonomy" id="3029084"/>
    <lineage>
        <taxon>Bacteria</taxon>
        <taxon>Thermotogati</taxon>
        <taxon>Synergistota</taxon>
        <taxon>Synergistia</taxon>
        <taxon>Synergistales</taxon>
        <taxon>Aminithiophilaceae</taxon>
        <taxon>Aminithiophilus</taxon>
    </lineage>
</organism>
<dbReference type="Gene3D" id="3.30.450.20">
    <property type="entry name" value="PAS domain"/>
    <property type="match status" value="2"/>
</dbReference>
<dbReference type="PANTHER" id="PTHR32089">
    <property type="entry name" value="METHYL-ACCEPTING CHEMOTAXIS PROTEIN MCPB"/>
    <property type="match status" value="1"/>
</dbReference>
<evidence type="ECO:0000259" key="13">
    <source>
        <dbReference type="PROSITE" id="PS50885"/>
    </source>
</evidence>
<keyword evidence="5 11" id="KW-1133">Transmembrane helix</keyword>
<keyword evidence="6 11" id="KW-0472">Membrane</keyword>
<dbReference type="RefSeq" id="WP_274373967.1">
    <property type="nucleotide sequence ID" value="NZ_CP072943.1"/>
</dbReference>
<feature type="region of interest" description="Disordered" evidence="10">
    <location>
        <begin position="462"/>
        <end position="485"/>
    </location>
</feature>
<evidence type="ECO:0000256" key="3">
    <source>
        <dbReference type="ARBA" id="ARBA00022500"/>
    </source>
</evidence>
<evidence type="ECO:0000256" key="2">
    <source>
        <dbReference type="ARBA" id="ARBA00022475"/>
    </source>
</evidence>
<evidence type="ECO:0000256" key="11">
    <source>
        <dbReference type="SAM" id="Phobius"/>
    </source>
</evidence>
<evidence type="ECO:0000256" key="9">
    <source>
        <dbReference type="PROSITE-ProRule" id="PRU00284"/>
    </source>
</evidence>
<evidence type="ECO:0000256" key="4">
    <source>
        <dbReference type="ARBA" id="ARBA00022692"/>
    </source>
</evidence>
<dbReference type="PROSITE" id="PS50885">
    <property type="entry name" value="HAMP"/>
    <property type="match status" value="1"/>
</dbReference>
<dbReference type="Pfam" id="PF02743">
    <property type="entry name" value="dCache_1"/>
    <property type="match status" value="1"/>
</dbReference>
<dbReference type="Pfam" id="PF00015">
    <property type="entry name" value="MCPsignal"/>
    <property type="match status" value="1"/>
</dbReference>
<dbReference type="InterPro" id="IPR004089">
    <property type="entry name" value="MCPsignal_dom"/>
</dbReference>
<dbReference type="AlphaFoldDB" id="A0A9Q7APW9"/>
<evidence type="ECO:0000256" key="7">
    <source>
        <dbReference type="ARBA" id="ARBA00023224"/>
    </source>
</evidence>
<keyword evidence="4 11" id="KW-0812">Transmembrane</keyword>
<name>A0A9Q7APW9_9BACT</name>
<reference evidence="15" key="1">
    <citation type="submission" date="2021-04" db="EMBL/GenBank/DDBJ databases">
        <title>A novel Synergistetes isolate from a pyrite-forming mixed culture.</title>
        <authorList>
            <person name="Bunk B."/>
            <person name="Sproer C."/>
            <person name="Spring S."/>
            <person name="Pester M."/>
        </authorList>
    </citation>
    <scope>NUCLEOTIDE SEQUENCE [LARGE SCALE GENOMIC DNA]</scope>
    <source>
        <strain evidence="15">J.5.4.2-T.3.5.2</strain>
    </source>
</reference>
<evidence type="ECO:0000256" key="5">
    <source>
        <dbReference type="ARBA" id="ARBA00022989"/>
    </source>
</evidence>
<evidence type="ECO:0000256" key="10">
    <source>
        <dbReference type="SAM" id="MobiDB-lite"/>
    </source>
</evidence>
<dbReference type="CDD" id="cd12913">
    <property type="entry name" value="PDC1_MCP_like"/>
    <property type="match status" value="1"/>
</dbReference>
<feature type="domain" description="HAMP" evidence="13">
    <location>
        <begin position="343"/>
        <end position="398"/>
    </location>
</feature>
<feature type="transmembrane region" description="Helical" evidence="11">
    <location>
        <begin position="320"/>
        <end position="342"/>
    </location>
</feature>
<keyword evidence="15" id="KW-1185">Reference proteome</keyword>
<dbReference type="SMART" id="SM00283">
    <property type="entry name" value="MA"/>
    <property type="match status" value="1"/>
</dbReference>
<keyword evidence="7 9" id="KW-0807">Transducer</keyword>
<dbReference type="GO" id="GO:0006935">
    <property type="term" value="P:chemotaxis"/>
    <property type="evidence" value="ECO:0007669"/>
    <property type="project" value="UniProtKB-KW"/>
</dbReference>
<accession>A0A9Q7APW9</accession>